<sequence length="62" mass="6942">MVESPYRILKVAAKGDLVELERLLKGDPERLGMTDKKGWTPMHHAAAHNQIHVITFLVNHGA</sequence>
<dbReference type="Proteomes" id="UP000747542">
    <property type="component" value="Unassembled WGS sequence"/>
</dbReference>
<feature type="non-terminal residue" evidence="2">
    <location>
        <position position="1"/>
    </location>
</feature>
<dbReference type="Pfam" id="PF12796">
    <property type="entry name" value="Ank_2"/>
    <property type="match status" value="1"/>
</dbReference>
<dbReference type="Gene3D" id="1.25.40.20">
    <property type="entry name" value="Ankyrin repeat-containing domain"/>
    <property type="match status" value="1"/>
</dbReference>
<feature type="repeat" description="ANK" evidence="1">
    <location>
        <begin position="37"/>
        <end position="62"/>
    </location>
</feature>
<gene>
    <name evidence="2" type="primary">Rnasel-L</name>
    <name evidence="2" type="ORF">Hamer_G019284</name>
</gene>
<evidence type="ECO:0000313" key="3">
    <source>
        <dbReference type="Proteomes" id="UP000747542"/>
    </source>
</evidence>
<organism evidence="2 3">
    <name type="scientific">Homarus americanus</name>
    <name type="common">American lobster</name>
    <dbReference type="NCBI Taxonomy" id="6706"/>
    <lineage>
        <taxon>Eukaryota</taxon>
        <taxon>Metazoa</taxon>
        <taxon>Ecdysozoa</taxon>
        <taxon>Arthropoda</taxon>
        <taxon>Crustacea</taxon>
        <taxon>Multicrustacea</taxon>
        <taxon>Malacostraca</taxon>
        <taxon>Eumalacostraca</taxon>
        <taxon>Eucarida</taxon>
        <taxon>Decapoda</taxon>
        <taxon>Pleocyemata</taxon>
        <taxon>Astacidea</taxon>
        <taxon>Nephropoidea</taxon>
        <taxon>Nephropidae</taxon>
        <taxon>Homarus</taxon>
    </lineage>
</organism>
<dbReference type="AlphaFoldDB" id="A0A8J5JK40"/>
<keyword evidence="1" id="KW-0040">ANK repeat</keyword>
<dbReference type="PROSITE" id="PS50088">
    <property type="entry name" value="ANK_REPEAT"/>
    <property type="match status" value="1"/>
</dbReference>
<dbReference type="SUPFAM" id="SSF48403">
    <property type="entry name" value="Ankyrin repeat"/>
    <property type="match status" value="1"/>
</dbReference>
<evidence type="ECO:0000313" key="2">
    <source>
        <dbReference type="EMBL" id="KAG7157060.1"/>
    </source>
</evidence>
<name>A0A8J5JK40_HOMAM</name>
<dbReference type="EMBL" id="JAHLQT010038152">
    <property type="protein sequence ID" value="KAG7157060.1"/>
    <property type="molecule type" value="Genomic_DNA"/>
</dbReference>
<protein>
    <submittedName>
        <fullName evidence="2">2-5A-dependent ribonuclease-like</fullName>
    </submittedName>
</protein>
<dbReference type="PROSITE" id="PS50297">
    <property type="entry name" value="ANK_REP_REGION"/>
    <property type="match status" value="1"/>
</dbReference>
<comment type="caution">
    <text evidence="2">The sequence shown here is derived from an EMBL/GenBank/DDBJ whole genome shotgun (WGS) entry which is preliminary data.</text>
</comment>
<keyword evidence="3" id="KW-1185">Reference proteome</keyword>
<proteinExistence type="predicted"/>
<dbReference type="InterPro" id="IPR036770">
    <property type="entry name" value="Ankyrin_rpt-contain_sf"/>
</dbReference>
<evidence type="ECO:0000256" key="1">
    <source>
        <dbReference type="PROSITE-ProRule" id="PRU00023"/>
    </source>
</evidence>
<reference evidence="2" key="1">
    <citation type="journal article" date="2021" name="Sci. Adv.">
        <title>The American lobster genome reveals insights on longevity, neural, and immune adaptations.</title>
        <authorList>
            <person name="Polinski J.M."/>
            <person name="Zimin A.V."/>
            <person name="Clark K.F."/>
            <person name="Kohn A.B."/>
            <person name="Sadowski N."/>
            <person name="Timp W."/>
            <person name="Ptitsyn A."/>
            <person name="Khanna P."/>
            <person name="Romanova D.Y."/>
            <person name="Williams P."/>
            <person name="Greenwood S.J."/>
            <person name="Moroz L.L."/>
            <person name="Walt D.R."/>
            <person name="Bodnar A.G."/>
        </authorList>
    </citation>
    <scope>NUCLEOTIDE SEQUENCE</scope>
    <source>
        <strain evidence="2">GMGI-L3</strain>
    </source>
</reference>
<dbReference type="InterPro" id="IPR002110">
    <property type="entry name" value="Ankyrin_rpt"/>
</dbReference>
<accession>A0A8J5JK40</accession>